<name>S3CRN2_OPHP1</name>
<accession>S3CRN2</accession>
<dbReference type="AlphaFoldDB" id="S3CRN2"/>
<gene>
    <name evidence="2" type="ORF">F503_07054</name>
</gene>
<dbReference type="VEuPathDB" id="FungiDB:F503_07054"/>
<keyword evidence="3" id="KW-1185">Reference proteome</keyword>
<dbReference type="EMBL" id="KE148147">
    <property type="protein sequence ID" value="EPE09278.1"/>
    <property type="molecule type" value="Genomic_DNA"/>
</dbReference>
<evidence type="ECO:0000313" key="2">
    <source>
        <dbReference type="EMBL" id="EPE09278.1"/>
    </source>
</evidence>
<sequence>MGLHGHGTGRHRRSTESFIGRPWIIQEPQQRRAGGIESPGRRAVVVHGGAPHVALVRARMGVGAGAVLDGAVVPHDHVAGLVPRHGRDERRVANVCVKLGDQRGRLAQGQTLEVVEVRAGIQIHAAAGLVALHKVVPAVRLGGRVEVGVEDRVAQPARLGDAVRTNVVLLRQALLEAGRERLESDSGRISTAVGGVDMEEAVALVQVGPDCVGAQNIAVVVHVADIIELGVLVAHAAARRDEARDFVEVAKAARQGDMLGVVEARIAEDEKAVFGNGL</sequence>
<protein>
    <submittedName>
        <fullName evidence="2">Uncharacterized protein</fullName>
    </submittedName>
</protein>
<evidence type="ECO:0000313" key="3">
    <source>
        <dbReference type="Proteomes" id="UP000016923"/>
    </source>
</evidence>
<proteinExistence type="predicted"/>
<dbReference type="Proteomes" id="UP000016923">
    <property type="component" value="Unassembled WGS sequence"/>
</dbReference>
<organism evidence="2 3">
    <name type="scientific">Ophiostoma piceae (strain UAMH 11346)</name>
    <name type="common">Sap stain fungus</name>
    <dbReference type="NCBI Taxonomy" id="1262450"/>
    <lineage>
        <taxon>Eukaryota</taxon>
        <taxon>Fungi</taxon>
        <taxon>Dikarya</taxon>
        <taxon>Ascomycota</taxon>
        <taxon>Pezizomycotina</taxon>
        <taxon>Sordariomycetes</taxon>
        <taxon>Sordariomycetidae</taxon>
        <taxon>Ophiostomatales</taxon>
        <taxon>Ophiostomataceae</taxon>
        <taxon>Ophiostoma</taxon>
    </lineage>
</organism>
<reference evidence="2 3" key="1">
    <citation type="journal article" date="2013" name="BMC Genomics">
        <title>The genome and transcriptome of the pine saprophyte Ophiostoma piceae, and a comparison with the bark beetle-associated pine pathogen Grosmannia clavigera.</title>
        <authorList>
            <person name="Haridas S."/>
            <person name="Wang Y."/>
            <person name="Lim L."/>
            <person name="Massoumi Alamouti S."/>
            <person name="Jackman S."/>
            <person name="Docking R."/>
            <person name="Robertson G."/>
            <person name="Birol I."/>
            <person name="Bohlmann J."/>
            <person name="Breuil C."/>
        </authorList>
    </citation>
    <scope>NUCLEOTIDE SEQUENCE [LARGE SCALE GENOMIC DNA]</scope>
    <source>
        <strain evidence="2 3">UAMH 11346</strain>
    </source>
</reference>
<dbReference type="HOGENOM" id="CLU_1001497_0_0_1"/>
<feature type="region of interest" description="Disordered" evidence="1">
    <location>
        <begin position="1"/>
        <end position="21"/>
    </location>
</feature>
<evidence type="ECO:0000256" key="1">
    <source>
        <dbReference type="SAM" id="MobiDB-lite"/>
    </source>
</evidence>